<dbReference type="GO" id="GO:0006284">
    <property type="term" value="P:base-excision repair"/>
    <property type="evidence" value="ECO:0007669"/>
    <property type="project" value="UniProtKB-UniRule"/>
</dbReference>
<evidence type="ECO:0000256" key="5">
    <source>
        <dbReference type="ARBA" id="ARBA00023268"/>
    </source>
</evidence>
<dbReference type="AlphaFoldDB" id="A0A3S4UGC5"/>
<dbReference type="EC" id="4.2.99.18" evidence="7"/>
<comment type="catalytic activity">
    <reaction evidence="7">
        <text>2'-deoxyribonucleotide-(2'-deoxyribose 5'-phosphate)-2'-deoxyribonucleotide-DNA = a 3'-end 2'-deoxyribonucleotide-(2,3-dehydro-2,3-deoxyribose 5'-phosphate)-DNA + a 5'-end 5'-phospho-2'-deoxyribonucleoside-DNA + H(+)</text>
        <dbReference type="Rhea" id="RHEA:66592"/>
        <dbReference type="Rhea" id="RHEA-COMP:13180"/>
        <dbReference type="Rhea" id="RHEA-COMP:16897"/>
        <dbReference type="Rhea" id="RHEA-COMP:17067"/>
        <dbReference type="ChEBI" id="CHEBI:15378"/>
        <dbReference type="ChEBI" id="CHEBI:136412"/>
        <dbReference type="ChEBI" id="CHEBI:157695"/>
        <dbReference type="ChEBI" id="CHEBI:167181"/>
        <dbReference type="EC" id="4.2.99.18"/>
    </reaction>
</comment>
<dbReference type="GO" id="GO:0016799">
    <property type="term" value="F:hydrolase activity, hydrolyzing N-glycosyl compounds"/>
    <property type="evidence" value="ECO:0007669"/>
    <property type="project" value="UniProtKB-UniRule"/>
</dbReference>
<feature type="active site" evidence="7">
    <location>
        <position position="216"/>
    </location>
</feature>
<evidence type="ECO:0000256" key="7">
    <source>
        <dbReference type="HAMAP-Rule" id="MF_00241"/>
    </source>
</evidence>
<keyword evidence="5 7" id="KW-0511">Multifunctional enzyme</keyword>
<dbReference type="GO" id="GO:0140078">
    <property type="term" value="F:class I DNA-(apurinic or apyrimidinic site) endonuclease activity"/>
    <property type="evidence" value="ECO:0007669"/>
    <property type="project" value="UniProtKB-EC"/>
</dbReference>
<dbReference type="InterPro" id="IPR011257">
    <property type="entry name" value="DNA_glycosylase"/>
</dbReference>
<dbReference type="EC" id="3.2.2.-" evidence="7"/>
<feature type="site" description="Important for guanine/8-oxoguanine distinction" evidence="7">
    <location>
        <position position="294"/>
    </location>
</feature>
<evidence type="ECO:0000313" key="9">
    <source>
        <dbReference type="EMBL" id="RWX73285.1"/>
    </source>
</evidence>
<dbReference type="NCBIfam" id="NF002305">
    <property type="entry name" value="PRK01229.1"/>
    <property type="match status" value="1"/>
</dbReference>
<evidence type="ECO:0000256" key="1">
    <source>
        <dbReference type="ARBA" id="ARBA00022763"/>
    </source>
</evidence>
<evidence type="ECO:0000256" key="4">
    <source>
        <dbReference type="ARBA" id="ARBA00023239"/>
    </source>
</evidence>
<keyword evidence="2 7" id="KW-0378">Hydrolase</keyword>
<dbReference type="CDD" id="cd00056">
    <property type="entry name" value="ENDO3c"/>
    <property type="match status" value="1"/>
</dbReference>
<dbReference type="SUPFAM" id="SSF48150">
    <property type="entry name" value="DNA-glycosylase"/>
    <property type="match status" value="1"/>
</dbReference>
<evidence type="ECO:0000313" key="10">
    <source>
        <dbReference type="Proteomes" id="UP000288215"/>
    </source>
</evidence>
<dbReference type="Pfam" id="PF22175">
    <property type="entry name" value="Ogg-HhH"/>
    <property type="match status" value="1"/>
</dbReference>
<sequence length="294" mass="33421">MPISTKTAEAISLFNRMHSGEVSAEALEERERQLVVLFGGQISQSCCAADYFEDLALILRDSHGVDYAAWECSPSGELGRNFVATYARLDFLGELRGIVESIRPRVEDRLREFEAIGRRMDPREIFSELCFCILTANYTAEGGIRIQQSLRHHFMDKPLKEMACCLKSLGHRFPNKRAEFICEARQLCDGILQALSMDDRAAREWLVENVKGLGYKEASHFLRNVGRKDVAIIDRHILRFLHQKGLIDSIPQTLSRRRYFSIERLLSAISGALGASLAELDLYIWYAMTGKVLK</sequence>
<feature type="domain" description="HhH-GPD" evidence="8">
    <location>
        <begin position="134"/>
        <end position="289"/>
    </location>
</feature>
<dbReference type="InterPro" id="IPR023170">
    <property type="entry name" value="HhH_base_excis_C"/>
</dbReference>
<dbReference type="Gene3D" id="1.10.1670.10">
    <property type="entry name" value="Helix-hairpin-Helix base-excision DNA repair enzymes (C-terminal)"/>
    <property type="match status" value="1"/>
</dbReference>
<evidence type="ECO:0000256" key="2">
    <source>
        <dbReference type="ARBA" id="ARBA00022801"/>
    </source>
</evidence>
<evidence type="ECO:0000256" key="3">
    <source>
        <dbReference type="ARBA" id="ARBA00023204"/>
    </source>
</evidence>
<keyword evidence="4 7" id="KW-0456">Lyase</keyword>
<dbReference type="Proteomes" id="UP000288215">
    <property type="component" value="Unassembled WGS sequence"/>
</dbReference>
<dbReference type="HAMAP" id="MF_00241">
    <property type="entry name" value="Ogg"/>
    <property type="match status" value="1"/>
</dbReference>
<dbReference type="InterPro" id="IPR003265">
    <property type="entry name" value="HhH-GPD_domain"/>
</dbReference>
<protein>
    <recommendedName>
        <fullName evidence="7">8-oxoguanine DNA glycosylase/AP lyase</fullName>
    </recommendedName>
    <domain>
        <recommendedName>
            <fullName evidence="7">8-oxoguanine DNA glycosylase</fullName>
            <shortName evidence="7">8-oxoG DNA glycosylase</shortName>
            <ecNumber evidence="7">3.2.2.-</ecNumber>
        </recommendedName>
    </domain>
    <domain>
        <recommendedName>
            <fullName evidence="7">DNA-(apurinic or apyrimidinic site) lyase</fullName>
            <shortName evidence="7">AP lyase</shortName>
            <ecNumber evidence="7">4.2.99.18</ecNumber>
        </recommendedName>
    </domain>
</protein>
<accession>A0A3S4UGC5</accession>
<dbReference type="InterPro" id="IPR012092">
    <property type="entry name" value="DNA_glyclase/AP_lyase_Ogg"/>
</dbReference>
<evidence type="ECO:0000259" key="8">
    <source>
        <dbReference type="SMART" id="SM00478"/>
    </source>
</evidence>
<dbReference type="SMART" id="SM00478">
    <property type="entry name" value="ENDO3c"/>
    <property type="match status" value="1"/>
</dbReference>
<name>A0A3S4UGC5_METS7</name>
<reference evidence="9 10" key="1">
    <citation type="submission" date="2018-12" db="EMBL/GenBank/DDBJ databases">
        <title>The complete genome of the methanogenic archaea of the candidate phylum Verstraetearchaeota, obtained from the metagenome of underground thermal water.</title>
        <authorList>
            <person name="Kadnikov V.V."/>
            <person name="Mardanov A.V."/>
            <person name="Beletsky A.V."/>
            <person name="Karnachuk O.V."/>
            <person name="Ravin N.V."/>
        </authorList>
    </citation>
    <scope>NUCLEOTIDE SEQUENCE [LARGE SCALE GENOMIC DNA]</scope>
    <source>
        <strain evidence="9">Ch88</strain>
    </source>
</reference>
<keyword evidence="3 7" id="KW-0234">DNA repair</keyword>
<keyword evidence="6 7" id="KW-0326">Glycosidase</keyword>
<comment type="function">
    <text evidence="7">Catalyzes the excision of an oxidatively damaged form of guanine (7,8-dihydro-8-oxoguanine = 8-oxoG) from DNA. Also cleaves the DNA backbone at apurinic/apyrimidinic sites (AP sites).</text>
</comment>
<comment type="caution">
    <text evidence="9">The sequence shown here is derived from an EMBL/GenBank/DDBJ whole genome shotgun (WGS) entry which is preliminary data.</text>
</comment>
<comment type="similarity">
    <text evidence="7">Belongs to the type-2 OGG1 family.</text>
</comment>
<evidence type="ECO:0000256" key="6">
    <source>
        <dbReference type="ARBA" id="ARBA00023295"/>
    </source>
</evidence>
<feature type="active site" evidence="7">
    <location>
        <position position="234"/>
    </location>
</feature>
<gene>
    <name evidence="7" type="primary">ogg</name>
    <name evidence="9" type="ORF">Metus_1259</name>
</gene>
<dbReference type="EMBL" id="RXGA01000003">
    <property type="protein sequence ID" value="RWX73285.1"/>
    <property type="molecule type" value="Genomic_DNA"/>
</dbReference>
<dbReference type="Gene3D" id="1.10.340.30">
    <property type="entry name" value="Hypothetical protein, domain 2"/>
    <property type="match status" value="1"/>
</dbReference>
<keyword evidence="1 7" id="KW-0227">DNA damage</keyword>
<organism evidence="9 10">
    <name type="scientific">Methanosuratincola subterraneus</name>
    <dbReference type="NCBI Taxonomy" id="2593994"/>
    <lineage>
        <taxon>Archaea</taxon>
        <taxon>Thermoproteota</taxon>
        <taxon>Methanosuratincolia</taxon>
        <taxon>Candidatus Methanomethylicales</taxon>
        <taxon>Candidatus Methanomethylicaceae</taxon>
        <taxon>Candidatus Methanosuratincola (ex Vanwonterghem et al. 2016)</taxon>
    </lineage>
</organism>
<proteinExistence type="inferred from homology"/>